<gene>
    <name evidence="3" type="ORF">PGT21_005787</name>
</gene>
<reference evidence="3 4" key="1">
    <citation type="submission" date="2019-05" db="EMBL/GenBank/DDBJ databases">
        <title>Emergence of the Ug99 lineage of the wheat stem rust pathogen through somatic hybridization.</title>
        <authorList>
            <person name="Li F."/>
            <person name="Upadhyaya N.M."/>
            <person name="Sperschneider J."/>
            <person name="Matny O."/>
            <person name="Nguyen-Phuc H."/>
            <person name="Mago R."/>
            <person name="Raley C."/>
            <person name="Miller M.E."/>
            <person name="Silverstein K.A.T."/>
            <person name="Henningsen E."/>
            <person name="Hirsch C.D."/>
            <person name="Visser B."/>
            <person name="Pretorius Z.A."/>
            <person name="Steffenson B.J."/>
            <person name="Schwessinger B."/>
            <person name="Dodds P.N."/>
            <person name="Figueroa M."/>
        </authorList>
    </citation>
    <scope>NUCLEOTIDE SEQUENCE [LARGE SCALE GENOMIC DNA]</scope>
    <source>
        <strain evidence="3">21-0</strain>
    </source>
</reference>
<keyword evidence="4" id="KW-1185">Reference proteome</keyword>
<sequence>MVCCEVSHKAQLNQLNTQPTTTIIMSSEQSIWELLDSLEHQLIQSLNQHILPQIIKTSNQLINSLPTQLIPNSLLTTSNQQNPIQQTIQQQQPLTKNKRAQLKPTIIIILSSILAIRLIISTTYYQQFIHQHPTLLNYLPSILTPTRKRKPLSRNHHHHHGQEGGPLELIIILGAEPGTLGEQLALHLAQRGMAVIASVSSPEMVARIELEGAGWIKALVLDPQEPHTSIKPFTRSLTVSLGLRFPLAASPNTFINPPATTTTNHNSLVGLINCLPLSLPDDLRPIEALDLHSQLLGRFNSLVSTSLDLLKIILPILRNSIEKFGADDGLILTLFPTKNTSLALPYLGSSLIANQALETLMVTLRREIAISDSGSRGKLRIVNERIGTFRGGSIPTNVCTTSRGASLPTHLHPIYARSMARRIGLVGLGTCAILPTSGGPRGSPISQFLRRVERILEGAHGSRGVVGSETWRYILLQNLFPESWVDRWLGLVETLNRWIRNRLVAEVDLAESPQTLERFVEKRIPSAQSDWKLSLFSDHHLPQQQQEEEQEEGQPRPVEEEEKITAVEQAEELVENDEMVSVETGSIVDKGEAIGCPSDPPDRSNPGSADEADELHDPSLKDSFVGSEIDWKEKA</sequence>
<dbReference type="Proteomes" id="UP000324748">
    <property type="component" value="Unassembled WGS sequence"/>
</dbReference>
<feature type="compositionally biased region" description="Acidic residues" evidence="1">
    <location>
        <begin position="569"/>
        <end position="580"/>
    </location>
</feature>
<name>A0A5B0MM89_PUCGR</name>
<comment type="caution">
    <text evidence="3">The sequence shown here is derived from an EMBL/GenBank/DDBJ whole genome shotgun (WGS) entry which is preliminary data.</text>
</comment>
<dbReference type="AlphaFoldDB" id="A0A5B0MM89"/>
<accession>A0A5B0MM89</accession>
<keyword evidence="2" id="KW-0812">Transmembrane</keyword>
<dbReference type="EMBL" id="VSWC01000144">
    <property type="protein sequence ID" value="KAA1077393.1"/>
    <property type="molecule type" value="Genomic_DNA"/>
</dbReference>
<evidence type="ECO:0000313" key="3">
    <source>
        <dbReference type="EMBL" id="KAA1077393.1"/>
    </source>
</evidence>
<evidence type="ECO:0000256" key="1">
    <source>
        <dbReference type="SAM" id="MobiDB-lite"/>
    </source>
</evidence>
<keyword evidence="2" id="KW-0472">Membrane</keyword>
<evidence type="ECO:0000313" key="4">
    <source>
        <dbReference type="Proteomes" id="UP000324748"/>
    </source>
</evidence>
<organism evidence="3 4">
    <name type="scientific">Puccinia graminis f. sp. tritici</name>
    <dbReference type="NCBI Taxonomy" id="56615"/>
    <lineage>
        <taxon>Eukaryota</taxon>
        <taxon>Fungi</taxon>
        <taxon>Dikarya</taxon>
        <taxon>Basidiomycota</taxon>
        <taxon>Pucciniomycotina</taxon>
        <taxon>Pucciniomycetes</taxon>
        <taxon>Pucciniales</taxon>
        <taxon>Pucciniaceae</taxon>
        <taxon>Puccinia</taxon>
    </lineage>
</organism>
<dbReference type="OrthoDB" id="5308060at2759"/>
<evidence type="ECO:0000256" key="2">
    <source>
        <dbReference type="SAM" id="Phobius"/>
    </source>
</evidence>
<feature type="transmembrane region" description="Helical" evidence="2">
    <location>
        <begin position="106"/>
        <end position="125"/>
    </location>
</feature>
<evidence type="ECO:0008006" key="5">
    <source>
        <dbReference type="Google" id="ProtNLM"/>
    </source>
</evidence>
<keyword evidence="2" id="KW-1133">Transmembrane helix</keyword>
<protein>
    <recommendedName>
        <fullName evidence="5">DUF1776-domain-containing protein</fullName>
    </recommendedName>
</protein>
<feature type="region of interest" description="Disordered" evidence="1">
    <location>
        <begin position="541"/>
        <end position="635"/>
    </location>
</feature>
<proteinExistence type="predicted"/>